<name>A0A0L0V272_9BASI</name>
<organism evidence="2 3">
    <name type="scientific">Puccinia striiformis f. sp. tritici PST-78</name>
    <dbReference type="NCBI Taxonomy" id="1165861"/>
    <lineage>
        <taxon>Eukaryota</taxon>
        <taxon>Fungi</taxon>
        <taxon>Dikarya</taxon>
        <taxon>Basidiomycota</taxon>
        <taxon>Pucciniomycotina</taxon>
        <taxon>Pucciniomycetes</taxon>
        <taxon>Pucciniales</taxon>
        <taxon>Pucciniaceae</taxon>
        <taxon>Puccinia</taxon>
    </lineage>
</organism>
<comment type="caution">
    <text evidence="2">The sequence shown here is derived from an EMBL/GenBank/DDBJ whole genome shotgun (WGS) entry which is preliminary data.</text>
</comment>
<sequence length="182" mass="20011">MHVRTNVHRRPQLPSASNPLPLHKNSRLPIALILQSDNLSSEVARNATGSPETGGDQGLSSCNWASPEILAELRVELSKPFAVGCDHAFPSLKVNDRHTHAIGCKSVNSFATPIPVMSDGGWLRFLGCPKRYMSDQFLQVPFHCQIWMVDILLSKPFLMLGGHANASKDSVALDFRDPSKFP</sequence>
<reference evidence="3" key="1">
    <citation type="submission" date="2014-03" db="EMBL/GenBank/DDBJ databases">
        <title>The Genome Sequence of Puccinia striiformis f. sp. tritici PST-78.</title>
        <authorList>
            <consortium name="The Broad Institute Genome Sequencing Platform"/>
            <person name="Cuomo C."/>
            <person name="Hulbert S."/>
            <person name="Chen X."/>
            <person name="Walker B."/>
            <person name="Young S.K."/>
            <person name="Zeng Q."/>
            <person name="Gargeya S."/>
            <person name="Fitzgerald M."/>
            <person name="Haas B."/>
            <person name="Abouelleil A."/>
            <person name="Alvarado L."/>
            <person name="Arachchi H.M."/>
            <person name="Berlin A.M."/>
            <person name="Chapman S.B."/>
            <person name="Goldberg J."/>
            <person name="Griggs A."/>
            <person name="Gujja S."/>
            <person name="Hansen M."/>
            <person name="Howarth C."/>
            <person name="Imamovic A."/>
            <person name="Larimer J."/>
            <person name="McCowan C."/>
            <person name="Montmayeur A."/>
            <person name="Murphy C."/>
            <person name="Neiman D."/>
            <person name="Pearson M."/>
            <person name="Priest M."/>
            <person name="Roberts A."/>
            <person name="Saif S."/>
            <person name="Shea T."/>
            <person name="Sisk P."/>
            <person name="Sykes S."/>
            <person name="Wortman J."/>
            <person name="Nusbaum C."/>
            <person name="Birren B."/>
        </authorList>
    </citation>
    <scope>NUCLEOTIDE SEQUENCE [LARGE SCALE GENOMIC DNA]</scope>
    <source>
        <strain evidence="3">race PST-78</strain>
    </source>
</reference>
<evidence type="ECO:0000256" key="1">
    <source>
        <dbReference type="SAM" id="MobiDB-lite"/>
    </source>
</evidence>
<dbReference type="EMBL" id="AJIL01000138">
    <property type="protein sequence ID" value="KNE93390.1"/>
    <property type="molecule type" value="Genomic_DNA"/>
</dbReference>
<dbReference type="Proteomes" id="UP000054564">
    <property type="component" value="Unassembled WGS sequence"/>
</dbReference>
<feature type="compositionally biased region" description="Basic residues" evidence="1">
    <location>
        <begin position="1"/>
        <end position="11"/>
    </location>
</feature>
<keyword evidence="3" id="KW-1185">Reference proteome</keyword>
<feature type="region of interest" description="Disordered" evidence="1">
    <location>
        <begin position="1"/>
        <end position="22"/>
    </location>
</feature>
<accession>A0A0L0V272</accession>
<evidence type="ECO:0000313" key="2">
    <source>
        <dbReference type="EMBL" id="KNE93390.1"/>
    </source>
</evidence>
<gene>
    <name evidence="2" type="ORF">PSTG_13211</name>
</gene>
<dbReference type="AlphaFoldDB" id="A0A0L0V272"/>
<protein>
    <submittedName>
        <fullName evidence="2">Uncharacterized protein</fullName>
    </submittedName>
</protein>
<proteinExistence type="predicted"/>
<evidence type="ECO:0000313" key="3">
    <source>
        <dbReference type="Proteomes" id="UP000054564"/>
    </source>
</evidence>